<keyword evidence="1" id="KW-0472">Membrane</keyword>
<evidence type="ECO:0000313" key="3">
    <source>
        <dbReference type="EMBL" id="CAH9061956.1"/>
    </source>
</evidence>
<evidence type="ECO:0000313" key="5">
    <source>
        <dbReference type="Proteomes" id="UP001152485"/>
    </source>
</evidence>
<evidence type="ECO:0000256" key="1">
    <source>
        <dbReference type="SAM" id="Phobius"/>
    </source>
</evidence>
<accession>A0A9W4R131</accession>
<keyword evidence="1" id="KW-1133">Transmembrane helix</keyword>
<gene>
    <name evidence="3" type="ORF">PSECIP111854_02916</name>
    <name evidence="2" type="ORF">PSECIP111951_02536</name>
</gene>
<reference evidence="3 5" key="1">
    <citation type="submission" date="2022-07" db="EMBL/GenBank/DDBJ databases">
        <authorList>
            <person name="Criscuolo A."/>
        </authorList>
    </citation>
    <scope>NUCLEOTIDE SEQUENCE</scope>
    <source>
        <strain evidence="5">CIP 111951</strain>
        <strain evidence="3">CIP111854</strain>
        <strain evidence="2">CIP111951</strain>
    </source>
</reference>
<feature type="transmembrane region" description="Helical" evidence="1">
    <location>
        <begin position="46"/>
        <end position="65"/>
    </location>
</feature>
<dbReference type="RefSeq" id="WP_261593778.1">
    <property type="nucleotide sequence ID" value="NZ_CAMAPC010000012.1"/>
</dbReference>
<dbReference type="EMBL" id="CAMAPD010000012">
    <property type="protein sequence ID" value="CAH9061668.1"/>
    <property type="molecule type" value="Genomic_DNA"/>
</dbReference>
<dbReference type="AlphaFoldDB" id="A0A9W4R131"/>
<sequence length="125" mass="13845">MNVWILLSGITALITSLIHIFAGQIDPIKPFLNSELPDIPKATLLGCWHIVSLVLVISGVTLTYIGWFNRIELQNVVLGLSITFVAFSLVFLAVGWFFFGYKTFFKLPQWVLLLPIGVLGLIGAI</sequence>
<comment type="caution">
    <text evidence="3">The sequence shown here is derived from an EMBL/GenBank/DDBJ whole genome shotgun (WGS) entry which is preliminary data.</text>
</comment>
<evidence type="ECO:0000313" key="4">
    <source>
        <dbReference type="Proteomes" id="UP001152467"/>
    </source>
</evidence>
<evidence type="ECO:0000313" key="2">
    <source>
        <dbReference type="EMBL" id="CAH9061668.1"/>
    </source>
</evidence>
<feature type="transmembrane region" description="Helical" evidence="1">
    <location>
        <begin position="77"/>
        <end position="101"/>
    </location>
</feature>
<name>A0A9W4R131_9GAMM</name>
<dbReference type="Proteomes" id="UP001152485">
    <property type="component" value="Unassembled WGS sequence"/>
</dbReference>
<dbReference type="Proteomes" id="UP001152467">
    <property type="component" value="Unassembled WGS sequence"/>
</dbReference>
<feature type="transmembrane region" description="Helical" evidence="1">
    <location>
        <begin position="107"/>
        <end position="124"/>
    </location>
</feature>
<dbReference type="EMBL" id="CAMAPC010000012">
    <property type="protein sequence ID" value="CAH9061956.1"/>
    <property type="molecule type" value="Genomic_DNA"/>
</dbReference>
<proteinExistence type="predicted"/>
<keyword evidence="4" id="KW-1185">Reference proteome</keyword>
<protein>
    <submittedName>
        <fullName evidence="3">Uncharacterized protein</fullName>
    </submittedName>
</protein>
<organism evidence="3 4">
    <name type="scientific">Pseudoalteromonas holothuriae</name>
    <dbReference type="NCBI Taxonomy" id="2963714"/>
    <lineage>
        <taxon>Bacteria</taxon>
        <taxon>Pseudomonadati</taxon>
        <taxon>Pseudomonadota</taxon>
        <taxon>Gammaproteobacteria</taxon>
        <taxon>Alteromonadales</taxon>
        <taxon>Pseudoalteromonadaceae</taxon>
        <taxon>Pseudoalteromonas</taxon>
    </lineage>
</organism>
<keyword evidence="1" id="KW-0812">Transmembrane</keyword>